<dbReference type="AlphaFoldDB" id="A0A382QG60"/>
<accession>A0A382QG60</accession>
<sequence>MRLPLLIPASLFVLLVLVVVPISAEDYHFKLVEWLETRADGHTLSKGKDHLGVSLLRGQTANLLAGSRMELLSNHGEVVRLGDETIFTLLHDQQVRLSAGEMLLSLPRLETPFRVQGPATSFWIRDRG</sequence>
<dbReference type="EMBL" id="UINC01114000">
    <property type="protein sequence ID" value="SVC83997.1"/>
    <property type="molecule type" value="Genomic_DNA"/>
</dbReference>
<evidence type="ECO:0008006" key="2">
    <source>
        <dbReference type="Google" id="ProtNLM"/>
    </source>
</evidence>
<proteinExistence type="predicted"/>
<gene>
    <name evidence="1" type="ORF">METZ01_LOCUS336851</name>
</gene>
<organism evidence="1">
    <name type="scientific">marine metagenome</name>
    <dbReference type="NCBI Taxonomy" id="408172"/>
    <lineage>
        <taxon>unclassified sequences</taxon>
        <taxon>metagenomes</taxon>
        <taxon>ecological metagenomes</taxon>
    </lineage>
</organism>
<protein>
    <recommendedName>
        <fullName evidence="2">FecR protein domain-containing protein</fullName>
    </recommendedName>
</protein>
<name>A0A382QG60_9ZZZZ</name>
<feature type="non-terminal residue" evidence="1">
    <location>
        <position position="128"/>
    </location>
</feature>
<reference evidence="1" key="1">
    <citation type="submission" date="2018-05" db="EMBL/GenBank/DDBJ databases">
        <authorList>
            <person name="Lanie J.A."/>
            <person name="Ng W.-L."/>
            <person name="Kazmierczak K.M."/>
            <person name="Andrzejewski T.M."/>
            <person name="Davidsen T.M."/>
            <person name="Wayne K.J."/>
            <person name="Tettelin H."/>
            <person name="Glass J.I."/>
            <person name="Rusch D."/>
            <person name="Podicherti R."/>
            <person name="Tsui H.-C.T."/>
            <person name="Winkler M.E."/>
        </authorList>
    </citation>
    <scope>NUCLEOTIDE SEQUENCE</scope>
</reference>
<evidence type="ECO:0000313" key="1">
    <source>
        <dbReference type="EMBL" id="SVC83997.1"/>
    </source>
</evidence>